<reference evidence="2 3" key="1">
    <citation type="submission" date="2019-06" db="EMBL/GenBank/DDBJ databases">
        <title>Psychrobacillus vulpis sp. nov., a new species isolated from feces of a red fox that inhabits in The Tablas de Daimiel Natural Park, Albacete, Spain.</title>
        <authorList>
            <person name="Rodriguez M."/>
            <person name="Reina J.C."/>
            <person name="Bejar V."/>
            <person name="Llamas I."/>
        </authorList>
    </citation>
    <scope>NUCLEOTIDE SEQUENCE [LARGE SCALE GENOMIC DNA]</scope>
    <source>
        <strain evidence="2 3">Z8</strain>
    </source>
</reference>
<accession>A0A544TSA4</accession>
<evidence type="ECO:0000313" key="3">
    <source>
        <dbReference type="Proteomes" id="UP000316626"/>
    </source>
</evidence>
<dbReference type="PROSITE" id="PS00107">
    <property type="entry name" value="PROTEIN_KINASE_ATP"/>
    <property type="match status" value="1"/>
</dbReference>
<dbReference type="OrthoDB" id="529320at2"/>
<protein>
    <submittedName>
        <fullName evidence="2">Protein kinase family protein</fullName>
    </submittedName>
</protein>
<feature type="binding site" evidence="1">
    <location>
        <position position="59"/>
    </location>
    <ligand>
        <name>ATP</name>
        <dbReference type="ChEBI" id="CHEBI:30616"/>
    </ligand>
</feature>
<dbReference type="GO" id="GO:0016301">
    <property type="term" value="F:kinase activity"/>
    <property type="evidence" value="ECO:0007669"/>
    <property type="project" value="UniProtKB-KW"/>
</dbReference>
<organism evidence="2 3">
    <name type="scientific">Psychrobacillus vulpis</name>
    <dbReference type="NCBI Taxonomy" id="2325572"/>
    <lineage>
        <taxon>Bacteria</taxon>
        <taxon>Bacillati</taxon>
        <taxon>Bacillota</taxon>
        <taxon>Bacilli</taxon>
        <taxon>Bacillales</taxon>
        <taxon>Bacillaceae</taxon>
        <taxon>Psychrobacillus</taxon>
    </lineage>
</organism>
<evidence type="ECO:0000313" key="2">
    <source>
        <dbReference type="EMBL" id="TQR20332.1"/>
    </source>
</evidence>
<dbReference type="InterPro" id="IPR017441">
    <property type="entry name" value="Protein_kinase_ATP_BS"/>
</dbReference>
<comment type="caution">
    <text evidence="2">The sequence shown here is derived from an EMBL/GenBank/DDBJ whole genome shotgun (WGS) entry which is preliminary data.</text>
</comment>
<evidence type="ECO:0000256" key="1">
    <source>
        <dbReference type="PROSITE-ProRule" id="PRU10141"/>
    </source>
</evidence>
<gene>
    <name evidence="2" type="ORF">FG384_07770</name>
</gene>
<proteinExistence type="predicted"/>
<keyword evidence="2" id="KW-0808">Transferase</keyword>
<dbReference type="GO" id="GO:0005524">
    <property type="term" value="F:ATP binding"/>
    <property type="evidence" value="ECO:0007669"/>
    <property type="project" value="UniProtKB-UniRule"/>
</dbReference>
<dbReference type="AlphaFoldDB" id="A0A544TSA4"/>
<dbReference type="Proteomes" id="UP000316626">
    <property type="component" value="Unassembled WGS sequence"/>
</dbReference>
<sequence>MGTYETVANTVIIDKKNRLISYDNSLELIGKGRSAFVFKIKSSNKALKIFFSHLKYIAKEEAEIYTIVQGNSYFPTIYESGSNYIVIDYIKGVTLFECLTKGIIITNTHMKEIDYALAIAAKGLNPSDIHLKNIFITSKGDIKIIDVARYRQKKECKQWHNLRKAYYQHYCKPYFIKKVPALFLNLVSFFYKKGLIPFYRL</sequence>
<keyword evidence="1" id="KW-0067">ATP-binding</keyword>
<dbReference type="EMBL" id="VDGI01000006">
    <property type="protein sequence ID" value="TQR20332.1"/>
    <property type="molecule type" value="Genomic_DNA"/>
</dbReference>
<dbReference type="Gene3D" id="1.10.510.10">
    <property type="entry name" value="Transferase(Phosphotransferase) domain 1"/>
    <property type="match status" value="1"/>
</dbReference>
<keyword evidence="1" id="KW-0547">Nucleotide-binding</keyword>
<dbReference type="SUPFAM" id="SSF56112">
    <property type="entry name" value="Protein kinase-like (PK-like)"/>
    <property type="match status" value="1"/>
</dbReference>
<keyword evidence="2" id="KW-0418">Kinase</keyword>
<keyword evidence="3" id="KW-1185">Reference proteome</keyword>
<name>A0A544TSA4_9BACI</name>
<dbReference type="InterPro" id="IPR011009">
    <property type="entry name" value="Kinase-like_dom_sf"/>
</dbReference>
<dbReference type="RefSeq" id="WP_142642028.1">
    <property type="nucleotide sequence ID" value="NZ_VDGI01000006.1"/>
</dbReference>